<keyword evidence="3" id="KW-1185">Reference proteome</keyword>
<reference evidence="3" key="1">
    <citation type="submission" date="2017-04" db="EMBL/GenBank/DDBJ databases">
        <title>Comparative genomics and description of representatives of a novel lineage of planctomycetes thriving in anoxic sediments.</title>
        <authorList>
            <person name="Spring S."/>
            <person name="Bunk B."/>
            <person name="Sproer C."/>
        </authorList>
    </citation>
    <scope>NUCLEOTIDE SEQUENCE [LARGE SCALE GENOMIC DNA]</scope>
    <source>
        <strain evidence="3">ST-PulAB-D4</strain>
    </source>
</reference>
<evidence type="ECO:0000313" key="2">
    <source>
        <dbReference type="EMBL" id="ARN57249.1"/>
    </source>
</evidence>
<dbReference type="KEGG" id="pbp:STSP1_01648"/>
<dbReference type="EMBL" id="CP021023">
    <property type="protein sequence ID" value="ARN57249.1"/>
    <property type="molecule type" value="Genomic_DNA"/>
</dbReference>
<gene>
    <name evidence="2" type="ORF">STSP1_01648</name>
</gene>
<organism evidence="2 3">
    <name type="scientific">Sedimentisphaera salicampi</name>
    <dbReference type="NCBI Taxonomy" id="1941349"/>
    <lineage>
        <taxon>Bacteria</taxon>
        <taxon>Pseudomonadati</taxon>
        <taxon>Planctomycetota</taxon>
        <taxon>Phycisphaerae</taxon>
        <taxon>Sedimentisphaerales</taxon>
        <taxon>Sedimentisphaeraceae</taxon>
        <taxon>Sedimentisphaera</taxon>
    </lineage>
</organism>
<sequence precursor="true">MLKSMIKNFLLLSLIFLAGQAFSEDVKFSTLLEDMVNPDITAQWPEPEYECLQLSSRDPASKQKGEPNWWANNDRSHFLRIETNYGRKEYVLMDAEGPGAIVRIWSTWHGPGGSEFSNGTLRFYFDNESKPAIEAPITEILDKGYLADAPLGNSVAKTTEYSKRGHNLYLPIPYSKACKVTYQTNKFIDKGGKKGEALYYIINYRKYPEETDVETFSMKALKDNSELLDNVQSKLKNGIKIGGRPSAAFNGTLSPGQSAQLRLSGQRSIKGIKVRLGESGGISKALRSIIIKAKFDGKQTVWSPLGDFFGTGYQLHPYQTFYTGVRKDGQMYCNWIMPFKQNAEVVVENIGSDTFFVEKCEVYTKPWQWDENSLYFHSGWKQWKDIKTRSNEDNPANGAFDLNWVTINGKGKYVGDALTIFNNAPRWWGEGDEKIYIDGEDFPSHFGTGTEDYYGYAWCRPAAFSAPFHAQPCGAGNFQKGFTVNSRFRSLDAIPFSKSLKFDMELWHWAETTVDYAPVMFWYAKKDSSSNLGPQPEEALKPLPDISEDGRVHIDIEGAIEGEDMQIARCEGGRAFVQNNPQFGWSEDAQVWWQNGEPGQKLVLKFESSKSGEFKVYANLTKARDYGIVNICLNGELMKENIDLFNPKVKARETLLGKAEIRKGENEIEVQIKGANQKAVKRHMFGLDYIKLMPAE</sequence>
<name>A0A1W6LN94_9BACT</name>
<dbReference type="Pfam" id="PF11175">
    <property type="entry name" value="DUF2961"/>
    <property type="match status" value="2"/>
</dbReference>
<keyword evidence="1" id="KW-0732">Signal</keyword>
<feature type="signal peptide" evidence="1">
    <location>
        <begin position="1"/>
        <end position="23"/>
    </location>
</feature>
<dbReference type="Proteomes" id="UP000193334">
    <property type="component" value="Chromosome"/>
</dbReference>
<dbReference type="RefSeq" id="WP_085755914.1">
    <property type="nucleotide sequence ID" value="NZ_CP021023.1"/>
</dbReference>
<evidence type="ECO:0000313" key="3">
    <source>
        <dbReference type="Proteomes" id="UP000193334"/>
    </source>
</evidence>
<dbReference type="AlphaFoldDB" id="A0A1W6LN94"/>
<evidence type="ECO:0000256" key="1">
    <source>
        <dbReference type="SAM" id="SignalP"/>
    </source>
</evidence>
<protein>
    <recommendedName>
        <fullName evidence="4">DUF2961 domain-containing protein</fullName>
    </recommendedName>
</protein>
<accession>A0A1W6LN94</accession>
<proteinExistence type="predicted"/>
<dbReference type="STRING" id="1941349.STSP1_01648"/>
<dbReference type="InterPro" id="IPR021345">
    <property type="entry name" value="DUF2961"/>
</dbReference>
<evidence type="ECO:0008006" key="4">
    <source>
        <dbReference type="Google" id="ProtNLM"/>
    </source>
</evidence>
<dbReference type="Gene3D" id="2.60.120.1390">
    <property type="match status" value="2"/>
</dbReference>
<feature type="chain" id="PRO_5013139886" description="DUF2961 domain-containing protein" evidence="1">
    <location>
        <begin position="24"/>
        <end position="696"/>
    </location>
</feature>